<dbReference type="InParanoid" id="A0A194XUI1"/>
<dbReference type="AlphaFoldDB" id="A0A194XUI1"/>
<gene>
    <name evidence="1" type="ORF">LY89DRAFT_924</name>
</gene>
<dbReference type="GeneID" id="28833243"/>
<proteinExistence type="predicted"/>
<evidence type="ECO:0000313" key="1">
    <source>
        <dbReference type="EMBL" id="KUJ23694.1"/>
    </source>
</evidence>
<sequence length="150" mass="16780">MPRPGMLAALRPSNRRIPGILRRISNDFLEAGSFLGIRCGEEGDRRFLAVPKLFSWIDICPTMLSHVGSERADAFVVSLTIFSSASFSQHFYVQHHNQIEYIPRAISMAVLTAASSCSCHHPYCYAPRDDPSIVHQVLHPKLFSESASQH</sequence>
<dbReference type="KEGG" id="psco:LY89DRAFT_924"/>
<protein>
    <submittedName>
        <fullName evidence="1">Uncharacterized protein</fullName>
    </submittedName>
</protein>
<keyword evidence="2" id="KW-1185">Reference proteome</keyword>
<reference evidence="1 2" key="1">
    <citation type="submission" date="2015-10" db="EMBL/GenBank/DDBJ databases">
        <title>Full genome of DAOMC 229536 Phialocephala scopiformis, a fungal endophyte of spruce producing the potent anti-insectan compound rugulosin.</title>
        <authorList>
            <consortium name="DOE Joint Genome Institute"/>
            <person name="Walker A.K."/>
            <person name="Frasz S.L."/>
            <person name="Seifert K.A."/>
            <person name="Miller J.D."/>
            <person name="Mondo S.J."/>
            <person name="Labutti K."/>
            <person name="Lipzen A."/>
            <person name="Dockter R."/>
            <person name="Kennedy M."/>
            <person name="Grigoriev I.V."/>
            <person name="Spatafora J.W."/>
        </authorList>
    </citation>
    <scope>NUCLEOTIDE SEQUENCE [LARGE SCALE GENOMIC DNA]</scope>
    <source>
        <strain evidence="1 2">CBS 120377</strain>
    </source>
</reference>
<dbReference type="EMBL" id="KQ947404">
    <property type="protein sequence ID" value="KUJ23694.1"/>
    <property type="molecule type" value="Genomic_DNA"/>
</dbReference>
<evidence type="ECO:0000313" key="2">
    <source>
        <dbReference type="Proteomes" id="UP000070700"/>
    </source>
</evidence>
<dbReference type="Proteomes" id="UP000070700">
    <property type="component" value="Unassembled WGS sequence"/>
</dbReference>
<accession>A0A194XUI1</accession>
<organism evidence="1 2">
    <name type="scientific">Mollisia scopiformis</name>
    <name type="common">Conifer needle endophyte fungus</name>
    <name type="synonym">Phialocephala scopiformis</name>
    <dbReference type="NCBI Taxonomy" id="149040"/>
    <lineage>
        <taxon>Eukaryota</taxon>
        <taxon>Fungi</taxon>
        <taxon>Dikarya</taxon>
        <taxon>Ascomycota</taxon>
        <taxon>Pezizomycotina</taxon>
        <taxon>Leotiomycetes</taxon>
        <taxon>Helotiales</taxon>
        <taxon>Mollisiaceae</taxon>
        <taxon>Mollisia</taxon>
    </lineage>
</organism>
<dbReference type="RefSeq" id="XP_018078049.1">
    <property type="nucleotide sequence ID" value="XM_018223517.1"/>
</dbReference>
<name>A0A194XUI1_MOLSC</name>